<dbReference type="SUPFAM" id="SSF52833">
    <property type="entry name" value="Thioredoxin-like"/>
    <property type="match status" value="1"/>
</dbReference>
<dbReference type="InterPro" id="IPR036249">
    <property type="entry name" value="Thioredoxin-like_sf"/>
</dbReference>
<evidence type="ECO:0000313" key="7">
    <source>
        <dbReference type="Proteomes" id="UP000054596"/>
    </source>
</evidence>
<protein>
    <submittedName>
        <fullName evidence="6">Electron transport protein SCO1/SenC</fullName>
    </submittedName>
</protein>
<name>A0A157ZTE3_9BURK</name>
<dbReference type="CDD" id="cd02968">
    <property type="entry name" value="SCO"/>
    <property type="match status" value="1"/>
</dbReference>
<dbReference type="Proteomes" id="UP000054596">
    <property type="component" value="Unassembled WGS sequence"/>
</dbReference>
<feature type="binding site" evidence="3">
    <location>
        <position position="104"/>
    </location>
    <ligand>
        <name>Cu cation</name>
        <dbReference type="ChEBI" id="CHEBI:23378"/>
    </ligand>
</feature>
<dbReference type="Gene3D" id="3.40.30.10">
    <property type="entry name" value="Glutaredoxin"/>
    <property type="match status" value="1"/>
</dbReference>
<accession>A0A157ZTE3</accession>
<keyword evidence="3" id="KW-0479">Metal-binding</keyword>
<reference evidence="6" key="1">
    <citation type="submission" date="2016-01" db="EMBL/GenBank/DDBJ databases">
        <authorList>
            <person name="Peeters C."/>
        </authorList>
    </citation>
    <scope>NUCLEOTIDE SEQUENCE [LARGE SCALE GENOMIC DNA]</scope>
    <source>
        <strain evidence="6">LMG 29325</strain>
    </source>
</reference>
<dbReference type="PANTHER" id="PTHR12151:SF25">
    <property type="entry name" value="LINALOOL DEHYDRATASE_ISOMERASE DOMAIN-CONTAINING PROTEIN"/>
    <property type="match status" value="1"/>
</dbReference>
<evidence type="ECO:0000256" key="1">
    <source>
        <dbReference type="ARBA" id="ARBA00010996"/>
    </source>
</evidence>
<dbReference type="Pfam" id="PF02630">
    <property type="entry name" value="SCO1-SenC"/>
    <property type="match status" value="1"/>
</dbReference>
<evidence type="ECO:0000256" key="2">
    <source>
        <dbReference type="ARBA" id="ARBA00023008"/>
    </source>
</evidence>
<dbReference type="STRING" id="1777143.AWB82_01229"/>
<dbReference type="GO" id="GO:0046872">
    <property type="term" value="F:metal ion binding"/>
    <property type="evidence" value="ECO:0007669"/>
    <property type="project" value="UniProtKB-KW"/>
</dbReference>
<evidence type="ECO:0000256" key="3">
    <source>
        <dbReference type="PIRSR" id="PIRSR603782-1"/>
    </source>
</evidence>
<evidence type="ECO:0000256" key="4">
    <source>
        <dbReference type="PIRSR" id="PIRSR603782-2"/>
    </source>
</evidence>
<proteinExistence type="inferred from homology"/>
<keyword evidence="7" id="KW-1185">Reference proteome</keyword>
<sequence>MMRWRRAKGVYFATEFISNHPATPFPMHASFPDFPARHARRLVAVLALCALAACSRPAEPWHLTDVSGHLPDLDFSLVDDGGAPVTGQSFAGKTTLVYFGYTHCPDVCPETMARLMQVLQRVGPDADATRIVFVSVDPARDTPALLRSYVRAFDDKHAVGLTGTDRAIESVAQRYRVAYQMEKRDADGAYEVTHSSAVYIFDAAGHARLLATDHDSIDAIAADLKRVIHAKDA</sequence>
<evidence type="ECO:0000259" key="5">
    <source>
        <dbReference type="PROSITE" id="PS51352"/>
    </source>
</evidence>
<comment type="caution">
    <text evidence="6">The sequence shown here is derived from an EMBL/GenBank/DDBJ whole genome shotgun (WGS) entry which is preliminary data.</text>
</comment>
<dbReference type="InterPro" id="IPR003782">
    <property type="entry name" value="SCO1/SenC"/>
</dbReference>
<comment type="similarity">
    <text evidence="1">Belongs to the SCO1/2 family.</text>
</comment>
<dbReference type="PANTHER" id="PTHR12151">
    <property type="entry name" value="ELECTRON TRANSPORT PROTIN SCO1/SENC FAMILY MEMBER"/>
    <property type="match status" value="1"/>
</dbReference>
<feature type="disulfide bond" description="Redox-active" evidence="4">
    <location>
        <begin position="104"/>
        <end position="108"/>
    </location>
</feature>
<dbReference type="FunFam" id="3.40.30.10:FF:000013">
    <property type="entry name" value="Blast:Protein SCO1 homolog, mitochondrial"/>
    <property type="match status" value="1"/>
</dbReference>
<keyword evidence="4" id="KW-1015">Disulfide bond</keyword>
<dbReference type="AlphaFoldDB" id="A0A157ZTE3"/>
<dbReference type="PROSITE" id="PS51352">
    <property type="entry name" value="THIOREDOXIN_2"/>
    <property type="match status" value="1"/>
</dbReference>
<organism evidence="6 7">
    <name type="scientific">Caballeronia glebae</name>
    <dbReference type="NCBI Taxonomy" id="1777143"/>
    <lineage>
        <taxon>Bacteria</taxon>
        <taxon>Pseudomonadati</taxon>
        <taxon>Pseudomonadota</taxon>
        <taxon>Betaproteobacteria</taxon>
        <taxon>Burkholderiales</taxon>
        <taxon>Burkholderiaceae</taxon>
        <taxon>Caballeronia</taxon>
    </lineage>
</organism>
<feature type="binding site" evidence="3">
    <location>
        <position position="194"/>
    </location>
    <ligand>
        <name>Cu cation</name>
        <dbReference type="ChEBI" id="CHEBI:23378"/>
    </ligand>
</feature>
<keyword evidence="2 3" id="KW-0186">Copper</keyword>
<feature type="domain" description="Thioredoxin" evidence="5">
    <location>
        <begin position="52"/>
        <end position="233"/>
    </location>
</feature>
<gene>
    <name evidence="6" type="ORF">AWB82_01229</name>
</gene>
<evidence type="ECO:0000313" key="6">
    <source>
        <dbReference type="EMBL" id="SAK48814.1"/>
    </source>
</evidence>
<feature type="binding site" evidence="3">
    <location>
        <position position="108"/>
    </location>
    <ligand>
        <name>Cu cation</name>
        <dbReference type="ChEBI" id="CHEBI:23378"/>
    </ligand>
</feature>
<dbReference type="EMBL" id="FCOJ02000006">
    <property type="protein sequence ID" value="SAK48814.1"/>
    <property type="molecule type" value="Genomic_DNA"/>
</dbReference>
<dbReference type="InterPro" id="IPR013766">
    <property type="entry name" value="Thioredoxin_domain"/>
</dbReference>